<dbReference type="PANTHER" id="PTHR47074:SF48">
    <property type="entry name" value="POLYNUCLEOTIDYL TRANSFERASE, RIBONUCLEASE H-LIKE SUPERFAMILY PROTEIN"/>
    <property type="match status" value="1"/>
</dbReference>
<proteinExistence type="predicted"/>
<evidence type="ECO:0000313" key="3">
    <source>
        <dbReference type="Proteomes" id="UP000236291"/>
    </source>
</evidence>
<feature type="region of interest" description="Disordered" evidence="1">
    <location>
        <begin position="1"/>
        <end position="24"/>
    </location>
</feature>
<name>A0A2K3JMM6_TRIPR</name>
<evidence type="ECO:0000313" key="2">
    <source>
        <dbReference type="EMBL" id="PNX55292.1"/>
    </source>
</evidence>
<protein>
    <recommendedName>
        <fullName evidence="4">Cytochrome p450</fullName>
    </recommendedName>
</protein>
<evidence type="ECO:0000256" key="1">
    <source>
        <dbReference type="SAM" id="MobiDB-lite"/>
    </source>
</evidence>
<organism evidence="2 3">
    <name type="scientific">Trifolium pratense</name>
    <name type="common">Red clover</name>
    <dbReference type="NCBI Taxonomy" id="57577"/>
    <lineage>
        <taxon>Eukaryota</taxon>
        <taxon>Viridiplantae</taxon>
        <taxon>Streptophyta</taxon>
        <taxon>Embryophyta</taxon>
        <taxon>Tracheophyta</taxon>
        <taxon>Spermatophyta</taxon>
        <taxon>Magnoliopsida</taxon>
        <taxon>eudicotyledons</taxon>
        <taxon>Gunneridae</taxon>
        <taxon>Pentapetalae</taxon>
        <taxon>rosids</taxon>
        <taxon>fabids</taxon>
        <taxon>Fabales</taxon>
        <taxon>Fabaceae</taxon>
        <taxon>Papilionoideae</taxon>
        <taxon>50 kb inversion clade</taxon>
        <taxon>NPAAA clade</taxon>
        <taxon>Hologalegina</taxon>
        <taxon>IRL clade</taxon>
        <taxon>Trifolieae</taxon>
        <taxon>Trifolium</taxon>
    </lineage>
</organism>
<gene>
    <name evidence="2" type="ORF">L195_g048919</name>
</gene>
<comment type="caution">
    <text evidence="2">The sequence shown here is derived from an EMBL/GenBank/DDBJ whole genome shotgun (WGS) entry which is preliminary data.</text>
</comment>
<dbReference type="EMBL" id="ASHM01070991">
    <property type="protein sequence ID" value="PNX55292.1"/>
    <property type="molecule type" value="Genomic_DNA"/>
</dbReference>
<reference evidence="2 3" key="2">
    <citation type="journal article" date="2017" name="Front. Plant Sci.">
        <title>Gene Classification and Mining of Molecular Markers Useful in Red Clover (Trifolium pratense) Breeding.</title>
        <authorList>
            <person name="Istvanek J."/>
            <person name="Dluhosova J."/>
            <person name="Dluhos P."/>
            <person name="Patkova L."/>
            <person name="Nedelnik J."/>
            <person name="Repkova J."/>
        </authorList>
    </citation>
    <scope>NUCLEOTIDE SEQUENCE [LARGE SCALE GENOMIC DNA]</scope>
    <source>
        <strain evidence="3">cv. Tatra</strain>
        <tissue evidence="2">Young leaves</tissue>
    </source>
</reference>
<feature type="non-terminal residue" evidence="2">
    <location>
        <position position="65"/>
    </location>
</feature>
<accession>A0A2K3JMM6</accession>
<dbReference type="PANTHER" id="PTHR47074">
    <property type="entry name" value="BNAC02G40300D PROTEIN"/>
    <property type="match status" value="1"/>
</dbReference>
<dbReference type="Proteomes" id="UP000236291">
    <property type="component" value="Unassembled WGS sequence"/>
</dbReference>
<sequence length="65" mass="7076">MSTPNSADTAATERGNSAISSSSTVKLMACKWEKPTQGRYKCNIDTSFTTQLNRVGIGMCIRDDE</sequence>
<dbReference type="InterPro" id="IPR052929">
    <property type="entry name" value="RNase_H-like_EbsB-rel"/>
</dbReference>
<dbReference type="AlphaFoldDB" id="A0A2K3JMM6"/>
<reference evidence="2 3" key="1">
    <citation type="journal article" date="2014" name="Am. J. Bot.">
        <title>Genome assembly and annotation for red clover (Trifolium pratense; Fabaceae).</title>
        <authorList>
            <person name="Istvanek J."/>
            <person name="Jaros M."/>
            <person name="Krenek A."/>
            <person name="Repkova J."/>
        </authorList>
    </citation>
    <scope>NUCLEOTIDE SEQUENCE [LARGE SCALE GENOMIC DNA]</scope>
    <source>
        <strain evidence="3">cv. Tatra</strain>
        <tissue evidence="2">Young leaves</tissue>
    </source>
</reference>
<evidence type="ECO:0008006" key="4">
    <source>
        <dbReference type="Google" id="ProtNLM"/>
    </source>
</evidence>